<name>A0A542ZDG9_9ACTN</name>
<comment type="caution">
    <text evidence="1">The sequence shown here is derived from an EMBL/GenBank/DDBJ whole genome shotgun (WGS) entry which is preliminary data.</text>
</comment>
<dbReference type="EMBL" id="VFOR01000002">
    <property type="protein sequence ID" value="TQL58394.1"/>
    <property type="molecule type" value="Genomic_DNA"/>
</dbReference>
<gene>
    <name evidence="1" type="ORF">FB460_2255</name>
</gene>
<protein>
    <submittedName>
        <fullName evidence="1">Uncharacterized protein</fullName>
    </submittedName>
</protein>
<accession>A0A542ZDG9</accession>
<dbReference type="Proteomes" id="UP000316196">
    <property type="component" value="Unassembled WGS sequence"/>
</dbReference>
<reference evidence="1 2" key="1">
    <citation type="submission" date="2019-06" db="EMBL/GenBank/DDBJ databases">
        <title>Sequencing the genomes of 1000 actinobacteria strains.</title>
        <authorList>
            <person name="Klenk H.-P."/>
        </authorList>
    </citation>
    <scope>NUCLEOTIDE SEQUENCE [LARGE SCALE GENOMIC DNA]</scope>
    <source>
        <strain evidence="1 2">DSM 8251</strain>
    </source>
</reference>
<evidence type="ECO:0000313" key="1">
    <source>
        <dbReference type="EMBL" id="TQL58394.1"/>
    </source>
</evidence>
<keyword evidence="2" id="KW-1185">Reference proteome</keyword>
<sequence>MNEETEADRFVRQLLADEPHEKMPENVFQRLDAVVRAEAEGRAQGECAEREERRRIDAAKRTSLGTFGVNPVDGNDSLAHKKSLAEVRRVLRRH</sequence>
<proteinExistence type="predicted"/>
<organism evidence="1 2">
    <name type="scientific">Propioniferax innocua</name>
    <dbReference type="NCBI Taxonomy" id="1753"/>
    <lineage>
        <taxon>Bacteria</taxon>
        <taxon>Bacillati</taxon>
        <taxon>Actinomycetota</taxon>
        <taxon>Actinomycetes</taxon>
        <taxon>Propionibacteriales</taxon>
        <taxon>Propionibacteriaceae</taxon>
        <taxon>Propioniferax</taxon>
    </lineage>
</organism>
<dbReference type="AlphaFoldDB" id="A0A542ZDG9"/>
<dbReference type="RefSeq" id="WP_142094186.1">
    <property type="nucleotide sequence ID" value="NZ_BAAAMD010000002.1"/>
</dbReference>
<evidence type="ECO:0000313" key="2">
    <source>
        <dbReference type="Proteomes" id="UP000316196"/>
    </source>
</evidence>